<evidence type="ECO:0000313" key="3">
    <source>
        <dbReference type="Proteomes" id="UP000614996"/>
    </source>
</evidence>
<name>A0A8J4EMD8_9ACTN</name>
<dbReference type="EMBL" id="BOPO01000115">
    <property type="protein sequence ID" value="GIL30262.1"/>
    <property type="molecule type" value="Genomic_DNA"/>
</dbReference>
<comment type="caution">
    <text evidence="2">The sequence shown here is derived from an EMBL/GenBank/DDBJ whole genome shotgun (WGS) entry which is preliminary data.</text>
</comment>
<feature type="region of interest" description="Disordered" evidence="1">
    <location>
        <begin position="1"/>
        <end position="104"/>
    </location>
</feature>
<feature type="region of interest" description="Disordered" evidence="1">
    <location>
        <begin position="186"/>
        <end position="205"/>
    </location>
</feature>
<sequence>MQSAIDAVRASRSGRHGADRAPTEDPDTGAPAPERFGATAETGTGPDRGDRATGAGAEAAHPGAMPSRVRPGAPQPGAATGGAPAPGGADTPTTETPVLATPTRVDAESVLAAVRDVPGVRGADLRTDAAGGRTLRLDVADGVDPDEITAAAGDALRDRLGVEARLTVADADDELDVAQDDRAELDRTAGGAATPALRAPGRGGDPRAVIERIQVATAGSECAVEVCLTADGVRAVGRAGGPALDPYLLRVAAQATADAVGVLVAGRARCAVEHVDVVTAGPCRVVVVVLVLLAGDTAERLVGSAVAGGDPRQATVRATMSALNRRLVPLLDAVLT</sequence>
<proteinExistence type="predicted"/>
<accession>A0A8J4EMD8</accession>
<feature type="compositionally biased region" description="Low complexity" evidence="1">
    <location>
        <begin position="71"/>
        <end position="97"/>
    </location>
</feature>
<gene>
    <name evidence="2" type="ORF">NUM_55160</name>
</gene>
<evidence type="ECO:0000313" key="2">
    <source>
        <dbReference type="EMBL" id="GIL30262.1"/>
    </source>
</evidence>
<organism evidence="2 3">
    <name type="scientific">Actinocatenispora comari</name>
    <dbReference type="NCBI Taxonomy" id="2807577"/>
    <lineage>
        <taxon>Bacteria</taxon>
        <taxon>Bacillati</taxon>
        <taxon>Actinomycetota</taxon>
        <taxon>Actinomycetes</taxon>
        <taxon>Micromonosporales</taxon>
        <taxon>Micromonosporaceae</taxon>
        <taxon>Actinocatenispora</taxon>
    </lineage>
</organism>
<evidence type="ECO:0000256" key="1">
    <source>
        <dbReference type="SAM" id="MobiDB-lite"/>
    </source>
</evidence>
<reference evidence="3" key="1">
    <citation type="journal article" date="2021" name="Int. J. Syst. Evol. Microbiol.">
        <title>Actinocatenispora comari sp. nov., an endophytic actinomycete isolated from aerial parts of Comarum salesowianum.</title>
        <authorList>
            <person name="Oyunbileg N."/>
            <person name="Iizaka Y."/>
            <person name="Hamada M."/>
            <person name="Davaapurev B.O."/>
            <person name="Fukumoto A."/>
            <person name="Tsetseg B."/>
            <person name="Kato F."/>
            <person name="Tamura T."/>
            <person name="Batkhuu J."/>
            <person name="Anzai Y."/>
        </authorList>
    </citation>
    <scope>NUCLEOTIDE SEQUENCE [LARGE SCALE GENOMIC DNA]</scope>
    <source>
        <strain evidence="3">NUM-2625</strain>
    </source>
</reference>
<keyword evidence="3" id="KW-1185">Reference proteome</keyword>
<dbReference type="Proteomes" id="UP000614996">
    <property type="component" value="Unassembled WGS sequence"/>
</dbReference>
<dbReference type="AlphaFoldDB" id="A0A8J4EMD8"/>
<protein>
    <submittedName>
        <fullName evidence="2">Uncharacterized protein</fullName>
    </submittedName>
</protein>